<keyword evidence="13" id="KW-1185">Reference proteome</keyword>
<evidence type="ECO:0000256" key="1">
    <source>
        <dbReference type="ARBA" id="ARBA00004496"/>
    </source>
</evidence>
<reference evidence="12 13" key="1">
    <citation type="submission" date="2019-03" db="EMBL/GenBank/DDBJ databases">
        <authorList>
            <person name="Kim M.K.M."/>
        </authorList>
    </citation>
    <scope>NUCLEOTIDE SEQUENCE [LARGE SCALE GENOMIC DNA]</scope>
    <source>
        <strain evidence="12 13">18JY21-1</strain>
    </source>
</reference>
<dbReference type="Pfam" id="PF00589">
    <property type="entry name" value="Phage_integrase"/>
    <property type="match status" value="1"/>
</dbReference>
<dbReference type="OrthoDB" id="9801717at2"/>
<keyword evidence="2" id="KW-0963">Cytoplasm</keyword>
<dbReference type="AlphaFoldDB" id="A0A4V2WPP1"/>
<dbReference type="PANTHER" id="PTHR30349">
    <property type="entry name" value="PHAGE INTEGRASE-RELATED"/>
    <property type="match status" value="1"/>
</dbReference>
<evidence type="ECO:0000256" key="8">
    <source>
        <dbReference type="ARBA" id="ARBA00023306"/>
    </source>
</evidence>
<dbReference type="InterPro" id="IPR013762">
    <property type="entry name" value="Integrase-like_cat_sf"/>
</dbReference>
<keyword evidence="3" id="KW-0132">Cell division</keyword>
<feature type="domain" description="Core-binding (CB)" evidence="11">
    <location>
        <begin position="7"/>
        <end position="88"/>
    </location>
</feature>
<evidence type="ECO:0000256" key="4">
    <source>
        <dbReference type="ARBA" id="ARBA00022829"/>
    </source>
</evidence>
<sequence length="307" mass="35406">MNMGYIEDNERYVHTFHIWMEDAGYTNSTQKAYLHTINHFLEQMDKSVINVTKLDIMSYLTDARKNGCNDTTRNRKLFAIRSFYKGLKDMEVLKENPAAEVKLSKTECNHLPVYLEEKSLKTFLQQVSGAYSSRNIAIFLLMAYAGLRVGEVHRLNVSDFFASRNSLHVSGKGRKWRAVPLPEALSDMLQQVLEERRDPNRSVETALFISQKGYRLSIRQIQTIAQQTFEKLQAEDESLRDLKLSCHKLRHSFATLLLKQGTDIRVVKELMGHESIETTMIYTHVSDNQKEAAMQAIKLPKIKLNSE</sequence>
<comment type="subcellular location">
    <subcellularLocation>
        <location evidence="1">Cytoplasm</location>
    </subcellularLocation>
</comment>
<dbReference type="Proteomes" id="UP000295418">
    <property type="component" value="Unassembled WGS sequence"/>
</dbReference>
<dbReference type="GO" id="GO:0003677">
    <property type="term" value="F:DNA binding"/>
    <property type="evidence" value="ECO:0007669"/>
    <property type="project" value="UniProtKB-UniRule"/>
</dbReference>
<keyword evidence="8" id="KW-0131">Cell cycle</keyword>
<dbReference type="InterPro" id="IPR010998">
    <property type="entry name" value="Integrase_recombinase_N"/>
</dbReference>
<evidence type="ECO:0000256" key="2">
    <source>
        <dbReference type="ARBA" id="ARBA00022490"/>
    </source>
</evidence>
<evidence type="ECO:0000313" key="12">
    <source>
        <dbReference type="EMBL" id="TCZ80072.1"/>
    </source>
</evidence>
<evidence type="ECO:0000256" key="3">
    <source>
        <dbReference type="ARBA" id="ARBA00022618"/>
    </source>
</evidence>
<dbReference type="GO" id="GO:0007059">
    <property type="term" value="P:chromosome segregation"/>
    <property type="evidence" value="ECO:0007669"/>
    <property type="project" value="UniProtKB-KW"/>
</dbReference>
<keyword evidence="4" id="KW-0159">Chromosome partition</keyword>
<keyword evidence="7" id="KW-0233">DNA recombination</keyword>
<dbReference type="RefSeq" id="WP_132416718.1">
    <property type="nucleotide sequence ID" value="NZ_SKFG01000002.1"/>
</dbReference>
<proteinExistence type="predicted"/>
<gene>
    <name evidence="12" type="ORF">E0485_04235</name>
</gene>
<dbReference type="SUPFAM" id="SSF56349">
    <property type="entry name" value="DNA breaking-rejoining enzymes"/>
    <property type="match status" value="1"/>
</dbReference>
<dbReference type="InterPro" id="IPR004107">
    <property type="entry name" value="Integrase_SAM-like_N"/>
</dbReference>
<dbReference type="InterPro" id="IPR050090">
    <property type="entry name" value="Tyrosine_recombinase_XerCD"/>
</dbReference>
<evidence type="ECO:0000259" key="10">
    <source>
        <dbReference type="PROSITE" id="PS51898"/>
    </source>
</evidence>
<accession>A0A4V2WPP1</accession>
<evidence type="ECO:0000259" key="11">
    <source>
        <dbReference type="PROSITE" id="PS51900"/>
    </source>
</evidence>
<dbReference type="InterPro" id="IPR011010">
    <property type="entry name" value="DNA_brk_join_enz"/>
</dbReference>
<protein>
    <submittedName>
        <fullName evidence="12">Recombinase XerC</fullName>
    </submittedName>
</protein>
<evidence type="ECO:0000256" key="7">
    <source>
        <dbReference type="ARBA" id="ARBA00023172"/>
    </source>
</evidence>
<keyword evidence="5" id="KW-0229">DNA integration</keyword>
<evidence type="ECO:0000256" key="6">
    <source>
        <dbReference type="ARBA" id="ARBA00023125"/>
    </source>
</evidence>
<dbReference type="InterPro" id="IPR002104">
    <property type="entry name" value="Integrase_catalytic"/>
</dbReference>
<evidence type="ECO:0000256" key="9">
    <source>
        <dbReference type="PROSITE-ProRule" id="PRU01248"/>
    </source>
</evidence>
<name>A0A4V2WPP1_9BACL</name>
<dbReference type="GO" id="GO:0006310">
    <property type="term" value="P:DNA recombination"/>
    <property type="evidence" value="ECO:0007669"/>
    <property type="project" value="UniProtKB-KW"/>
</dbReference>
<dbReference type="PROSITE" id="PS51898">
    <property type="entry name" value="TYR_RECOMBINASE"/>
    <property type="match status" value="1"/>
</dbReference>
<dbReference type="Gene3D" id="1.10.443.10">
    <property type="entry name" value="Intergrase catalytic core"/>
    <property type="match status" value="1"/>
</dbReference>
<keyword evidence="6 9" id="KW-0238">DNA-binding</keyword>
<feature type="domain" description="Tyr recombinase" evidence="10">
    <location>
        <begin position="110"/>
        <end position="295"/>
    </location>
</feature>
<dbReference type="PANTHER" id="PTHR30349:SF77">
    <property type="entry name" value="TYROSINE RECOMBINASE XERC"/>
    <property type="match status" value="1"/>
</dbReference>
<dbReference type="Gene3D" id="1.10.150.130">
    <property type="match status" value="1"/>
</dbReference>
<evidence type="ECO:0000313" key="13">
    <source>
        <dbReference type="Proteomes" id="UP000295418"/>
    </source>
</evidence>
<dbReference type="EMBL" id="SKFG01000002">
    <property type="protein sequence ID" value="TCZ80072.1"/>
    <property type="molecule type" value="Genomic_DNA"/>
</dbReference>
<evidence type="ECO:0000256" key="5">
    <source>
        <dbReference type="ARBA" id="ARBA00022908"/>
    </source>
</evidence>
<organism evidence="12 13">
    <name type="scientific">Paenibacillus albiflavus</name>
    <dbReference type="NCBI Taxonomy" id="2545760"/>
    <lineage>
        <taxon>Bacteria</taxon>
        <taxon>Bacillati</taxon>
        <taxon>Bacillota</taxon>
        <taxon>Bacilli</taxon>
        <taxon>Bacillales</taxon>
        <taxon>Paenibacillaceae</taxon>
        <taxon>Paenibacillus</taxon>
    </lineage>
</organism>
<dbReference type="Pfam" id="PF13495">
    <property type="entry name" value="Phage_int_SAM_4"/>
    <property type="match status" value="1"/>
</dbReference>
<dbReference type="GO" id="GO:0015074">
    <property type="term" value="P:DNA integration"/>
    <property type="evidence" value="ECO:0007669"/>
    <property type="project" value="UniProtKB-KW"/>
</dbReference>
<dbReference type="GO" id="GO:0051301">
    <property type="term" value="P:cell division"/>
    <property type="evidence" value="ECO:0007669"/>
    <property type="project" value="UniProtKB-KW"/>
</dbReference>
<dbReference type="PROSITE" id="PS51900">
    <property type="entry name" value="CB"/>
    <property type="match status" value="1"/>
</dbReference>
<dbReference type="GO" id="GO:0005737">
    <property type="term" value="C:cytoplasm"/>
    <property type="evidence" value="ECO:0007669"/>
    <property type="project" value="UniProtKB-SubCell"/>
</dbReference>
<comment type="caution">
    <text evidence="12">The sequence shown here is derived from an EMBL/GenBank/DDBJ whole genome shotgun (WGS) entry which is preliminary data.</text>
</comment>
<dbReference type="InterPro" id="IPR044068">
    <property type="entry name" value="CB"/>
</dbReference>